<dbReference type="AlphaFoldDB" id="A0A261TW77"/>
<gene>
    <name evidence="5" type="ORF">CAL25_06070</name>
</gene>
<dbReference type="InterPro" id="IPR029753">
    <property type="entry name" value="D-isomer_DH_CS"/>
</dbReference>
<protein>
    <recommendedName>
        <fullName evidence="7">Hydroxyacid dehydrogenase</fullName>
    </recommendedName>
</protein>
<dbReference type="SUPFAM" id="SSF52283">
    <property type="entry name" value="Formate/glycerate dehydrogenase catalytic domain-like"/>
    <property type="match status" value="1"/>
</dbReference>
<keyword evidence="1 2" id="KW-0560">Oxidoreductase</keyword>
<dbReference type="RefSeq" id="WP_094799047.1">
    <property type="nucleotide sequence ID" value="NZ_NEVP01000004.1"/>
</dbReference>
<evidence type="ECO:0000313" key="5">
    <source>
        <dbReference type="EMBL" id="OZI53541.1"/>
    </source>
</evidence>
<sequence>MKAQPYVVVSTRALAPEAMTRARALFDFRVALDPGEASLRVALRDAHAVIARDDLPEDLCTLAPRLIMVARHGVGLDVVPLAACSEHGVLVSNVPGGNARSVAEFAVMRMLMLAREQSRIDAAMHEAGWDETRSRYSGRALELYGRRAGILGYGAIAAALAPMLHFGFGMEVYVSTRDPARLPAWVRPASPEALAQACQFVLPCVALNAQTRGLVDAAFLAAMRRDAWLVNVSRGEVIDQDALVERLRGGHLAGAALDVVRERRLDADHPLLKLPGVLVSPHLAGHTADANLRNGMSALDSLESVLLRGESPPLAVNAEQAWPAAHARWQAGR</sequence>
<feature type="domain" description="D-isomer specific 2-hydroxyacid dehydrogenase NAD-binding" evidence="4">
    <location>
        <begin position="108"/>
        <end position="284"/>
    </location>
</feature>
<dbReference type="EMBL" id="NEVP01000004">
    <property type="protein sequence ID" value="OZI53541.1"/>
    <property type="molecule type" value="Genomic_DNA"/>
</dbReference>
<dbReference type="PANTHER" id="PTHR42938">
    <property type="entry name" value="FORMATE DEHYDROGENASE 1"/>
    <property type="match status" value="1"/>
</dbReference>
<reference evidence="5 6" key="1">
    <citation type="submission" date="2017-05" db="EMBL/GenBank/DDBJ databases">
        <title>Complete and WGS of Bordetella genogroups.</title>
        <authorList>
            <person name="Spilker T."/>
            <person name="LiPuma J."/>
        </authorList>
    </citation>
    <scope>NUCLEOTIDE SEQUENCE [LARGE SCALE GENOMIC DNA]</scope>
    <source>
        <strain evidence="5 6">AU10456</strain>
    </source>
</reference>
<evidence type="ECO:0000313" key="6">
    <source>
        <dbReference type="Proteomes" id="UP000216913"/>
    </source>
</evidence>
<feature type="domain" description="D-isomer specific 2-hydroxyacid dehydrogenase catalytic" evidence="3">
    <location>
        <begin position="9"/>
        <end position="317"/>
    </location>
</feature>
<dbReference type="InterPro" id="IPR006139">
    <property type="entry name" value="D-isomer_2_OHA_DH_cat_dom"/>
</dbReference>
<dbReference type="SUPFAM" id="SSF51735">
    <property type="entry name" value="NAD(P)-binding Rossmann-fold domains"/>
    <property type="match status" value="1"/>
</dbReference>
<dbReference type="GO" id="GO:0051287">
    <property type="term" value="F:NAD binding"/>
    <property type="evidence" value="ECO:0007669"/>
    <property type="project" value="InterPro"/>
</dbReference>
<evidence type="ECO:0000259" key="3">
    <source>
        <dbReference type="Pfam" id="PF00389"/>
    </source>
</evidence>
<organism evidence="5 6">
    <name type="scientific">Bordetella genomosp. 5</name>
    <dbReference type="NCBI Taxonomy" id="1395608"/>
    <lineage>
        <taxon>Bacteria</taxon>
        <taxon>Pseudomonadati</taxon>
        <taxon>Pseudomonadota</taxon>
        <taxon>Betaproteobacteria</taxon>
        <taxon>Burkholderiales</taxon>
        <taxon>Alcaligenaceae</taxon>
        <taxon>Bordetella</taxon>
    </lineage>
</organism>
<comment type="similarity">
    <text evidence="2">Belongs to the D-isomer specific 2-hydroxyacid dehydrogenase family.</text>
</comment>
<dbReference type="GO" id="GO:0016616">
    <property type="term" value="F:oxidoreductase activity, acting on the CH-OH group of donors, NAD or NADP as acceptor"/>
    <property type="evidence" value="ECO:0007669"/>
    <property type="project" value="InterPro"/>
</dbReference>
<dbReference type="PROSITE" id="PS00671">
    <property type="entry name" value="D_2_HYDROXYACID_DH_3"/>
    <property type="match status" value="1"/>
</dbReference>
<dbReference type="PANTHER" id="PTHR42938:SF9">
    <property type="entry name" value="FORMATE DEHYDROGENASE 1"/>
    <property type="match status" value="1"/>
</dbReference>
<dbReference type="Gene3D" id="3.40.50.720">
    <property type="entry name" value="NAD(P)-binding Rossmann-like Domain"/>
    <property type="match status" value="2"/>
</dbReference>
<proteinExistence type="inferred from homology"/>
<dbReference type="InterPro" id="IPR006140">
    <property type="entry name" value="D-isomer_DH_NAD-bd"/>
</dbReference>
<accession>A0A261TW77</accession>
<comment type="caution">
    <text evidence="5">The sequence shown here is derived from an EMBL/GenBank/DDBJ whole genome shotgun (WGS) entry which is preliminary data.</text>
</comment>
<dbReference type="Proteomes" id="UP000216913">
    <property type="component" value="Unassembled WGS sequence"/>
</dbReference>
<evidence type="ECO:0000256" key="2">
    <source>
        <dbReference type="RuleBase" id="RU003719"/>
    </source>
</evidence>
<name>A0A261TW77_9BORD</name>
<dbReference type="Pfam" id="PF00389">
    <property type="entry name" value="2-Hacid_dh"/>
    <property type="match status" value="1"/>
</dbReference>
<dbReference type="OrthoDB" id="9805416at2"/>
<dbReference type="Pfam" id="PF02826">
    <property type="entry name" value="2-Hacid_dh_C"/>
    <property type="match status" value="1"/>
</dbReference>
<evidence type="ECO:0000256" key="1">
    <source>
        <dbReference type="ARBA" id="ARBA00023002"/>
    </source>
</evidence>
<evidence type="ECO:0000259" key="4">
    <source>
        <dbReference type="Pfam" id="PF02826"/>
    </source>
</evidence>
<dbReference type="InterPro" id="IPR036291">
    <property type="entry name" value="NAD(P)-bd_dom_sf"/>
</dbReference>
<evidence type="ECO:0008006" key="7">
    <source>
        <dbReference type="Google" id="ProtNLM"/>
    </source>
</evidence>
<keyword evidence="6" id="KW-1185">Reference proteome</keyword>